<accession>A0A2S7I1V5</accession>
<dbReference type="InterPro" id="IPR029501">
    <property type="entry name" value="EndoU_bac"/>
</dbReference>
<protein>
    <recommendedName>
        <fullName evidence="1">Bacterial EndoU nuclease domain-containing protein</fullName>
    </recommendedName>
</protein>
<evidence type="ECO:0000313" key="2">
    <source>
        <dbReference type="EMBL" id="PPZ90475.1"/>
    </source>
</evidence>
<dbReference type="RefSeq" id="WP_104794562.1">
    <property type="nucleotide sequence ID" value="NZ_PTPZ01000013.1"/>
</dbReference>
<gene>
    <name evidence="2" type="ORF">C3729_13055</name>
</gene>
<dbReference type="Pfam" id="PF14436">
    <property type="entry name" value="EndoU_bacteria"/>
    <property type="match status" value="1"/>
</dbReference>
<dbReference type="GO" id="GO:0004519">
    <property type="term" value="F:endonuclease activity"/>
    <property type="evidence" value="ECO:0007669"/>
    <property type="project" value="InterPro"/>
</dbReference>
<comment type="caution">
    <text evidence="2">The sequence shown here is derived from an EMBL/GenBank/DDBJ whole genome shotgun (WGS) entry which is preliminary data.</text>
</comment>
<name>A0A2S7I1V5_9FLAO</name>
<proteinExistence type="predicted"/>
<dbReference type="Proteomes" id="UP000238565">
    <property type="component" value="Unassembled WGS sequence"/>
</dbReference>
<feature type="domain" description="Bacterial EndoU nuclease" evidence="1">
    <location>
        <begin position="830"/>
        <end position="984"/>
    </location>
</feature>
<evidence type="ECO:0000313" key="3">
    <source>
        <dbReference type="Proteomes" id="UP000238565"/>
    </source>
</evidence>
<dbReference type="AlphaFoldDB" id="A0A2S7I1V5"/>
<evidence type="ECO:0000259" key="1">
    <source>
        <dbReference type="Pfam" id="PF14436"/>
    </source>
</evidence>
<reference evidence="2 3" key="1">
    <citation type="submission" date="2018-02" db="EMBL/GenBank/DDBJ databases">
        <title>Draft genome sequence of bacterial isolates from marine environment.</title>
        <authorList>
            <person name="Singh S.K."/>
            <person name="Hill R."/>
            <person name="Major S."/>
            <person name="Cai H."/>
            <person name="Li Y."/>
        </authorList>
    </citation>
    <scope>NUCLEOTIDE SEQUENCE [LARGE SCALE GENOMIC DNA]</scope>
    <source>
        <strain evidence="2 3">IMET F</strain>
    </source>
</reference>
<dbReference type="EMBL" id="PTPZ01000013">
    <property type="protein sequence ID" value="PPZ90475.1"/>
    <property type="molecule type" value="Genomic_DNA"/>
</dbReference>
<organism evidence="2 3">
    <name type="scientific">Cloacibacterium normanense</name>
    <dbReference type="NCBI Taxonomy" id="237258"/>
    <lineage>
        <taxon>Bacteria</taxon>
        <taxon>Pseudomonadati</taxon>
        <taxon>Bacteroidota</taxon>
        <taxon>Flavobacteriia</taxon>
        <taxon>Flavobacteriales</taxon>
        <taxon>Weeksellaceae</taxon>
    </lineage>
</organism>
<sequence length="988" mass="113544">MREAVVLENGYIVYLDTITNHSFYSADVPIVFNRKGRVRIFTKDSTTFIALYDSVSGKFKYYAKAKEFWQNAIPAKKNTFYADTNYSELGSNVFKADNVPFHLDPLEIYGSDVSIGKGVDNGTTVILIKENIRYESNIGYYTVEKRSFKFNDKNSCKENGHNVSGNLCSNQNFDTGIQNLEGYKEETFLKLSIDSEEYINHYRSRVADKKYKNEVTGVFYFDFQEHAPIIEDISYIFYKILKNDKLINYLKSPEIDLFQLFEKHFSNTNYQDTNSILPGNAQKNYHKLYTERYFNLLYIRLIEFFNWAYGVQINFYALEKMDVRIRVLSLFTEDEISQLSYNYKIMLLEDILKSELAINGRWSIYNGTNLTEEELIVKIIRSFYRENEYGNPIYDEINKFLDYLISKPKYDVNISKTLFEVLYDKIGDAIFFGDDQIGAQGKYIQAVYELWTQSKYNPNHELPLVAANALKLFTYTPYQAISTPEGGALAAPRIINYESNKLPLLGYIDNYDFKFNNDGGLHKIISVEKTPGLAGSDAIRGYYDIYQPVTIKQTNADDTIVSVPKDNGATPIFYLMYVDSKGDYADMKTSLGSALDIALSFLGVGEYKSISYLTKASEFRKYLAGGMEAAEEVAFIAKVAKGFAAAQAVLGAAHFIFNFATNNCEIFKVKNAPEPTEGDPKYPAYNFCKKIDHWLFVVEMLTFSADFLAQRALKRATRELRAAIPDGTEYDEVRNEINGLPDLLNDLNSFINNIRISHPKVYDEVILMSEKKQVDFMFDFEGNKAMLDQLNANPHLIHESWEEITYLNNYRKEIKFIQEYYHLKSNLNLEKHIFKGELNPREGILASQISAEKTFAANGRPDIIKYESSGIHHLREIPDDVMLERITKGPNPKGYFKARVRKRPGNGWFNPSDTNQLTREWTIAKETTCFPNSWTKEKVKEEISFAISNKVSTQKINEFEGVMSDGEKLKIITNSSGEVISVYPMIKF</sequence>